<accession>A0A0B4VGU9</accession>
<dbReference type="SUPFAM" id="SSF52047">
    <property type="entry name" value="RNI-like"/>
    <property type="match status" value="1"/>
</dbReference>
<dbReference type="InterPro" id="IPR032675">
    <property type="entry name" value="LRR_dom_sf"/>
</dbReference>
<dbReference type="Proteomes" id="UP000201058">
    <property type="component" value="Segment"/>
</dbReference>
<gene>
    <name evidence="1" type="ORF">TONV_113</name>
</gene>
<organism evidence="1 2">
    <name type="scientific">Tipula oleracea nudivirus</name>
    <dbReference type="NCBI Taxonomy" id="1546257"/>
    <lineage>
        <taxon>Viruses</taxon>
        <taxon>Viruses incertae sedis</taxon>
        <taxon>Naldaviricetes</taxon>
        <taxon>Lefavirales</taxon>
        <taxon>Nudiviridae</taxon>
        <taxon>Deltanudivirus</taxon>
        <taxon>Deltanudivirus tipoleraceae</taxon>
    </lineage>
</organism>
<reference evidence="1 2" key="1">
    <citation type="journal article" date="2015" name="J. Virol.">
        <title>The genome of the nucleopolyhedrosis-causing virus from Tipula oleracea sheds new light on the Nudiviridae family.</title>
        <authorList>
            <person name="Bezier A."/>
            <person name="Theze J."/>
            <person name="Gavory F."/>
            <person name="Gaillard J."/>
            <person name="Poulain J."/>
            <person name="Drezen J.M."/>
            <person name="Herniou E.A."/>
        </authorList>
    </citation>
    <scope>NUCLEOTIDE SEQUENCE [LARGE SCALE GENOMIC DNA]</scope>
    <source>
        <strain evidence="1">35</strain>
    </source>
</reference>
<dbReference type="EMBL" id="KM610234">
    <property type="protein sequence ID" value="AJD20173.1"/>
    <property type="molecule type" value="Genomic_DNA"/>
</dbReference>
<evidence type="ECO:0000313" key="1">
    <source>
        <dbReference type="EMBL" id="AJD20173.1"/>
    </source>
</evidence>
<keyword evidence="2" id="KW-1185">Reference proteome</keyword>
<protein>
    <submittedName>
        <fullName evidence="1">Uncharacterized protein</fullName>
    </submittedName>
</protein>
<dbReference type="RefSeq" id="YP_009116760.1">
    <property type="nucleotide sequence ID" value="NC_026242.1"/>
</dbReference>
<name>A0A0B4VGU9_9VIRU</name>
<evidence type="ECO:0000313" key="2">
    <source>
        <dbReference type="Proteomes" id="UP000201058"/>
    </source>
</evidence>
<dbReference type="GeneID" id="22921827"/>
<sequence>MYCEYYNYYKIHNNIQDKFNIIDKFELYELYFKKLTIFSMNINNLKLDQYIPNLESIIELKLLNVSPYRTSVYSIFNLFEHMPNIVNVYIDNRDVNKIHKIKKKNVSTRSWNDPNILKNLQSVKTFTITGIVDGKCYRYFNTIFKYCTNLEHFQYGDQSLNNNKKISKYLHNGLFNGIRINSNYFSNLKNLKLFGINWNKILSLFRDLYIINLCNLKVLELYGCETKQIRNRDYKCYIFMDSFKLFCMKINLNLQHLSINLCFDNILTIIAENLKNLKQLFIMNTQANLVPHINFTKLTQLTKLEHIKIYIPLPSESLIYLFCTDTFHWWLVNLKSVMLQNVIENDFLLNSFCYNFDSKYSNLTMLGLINVKTQNCIPIFKHLSKIEYLNIIFSDYIIYDDVNYFNFTDHQDFSKYNLNCFKKIKYLNINKIVPGFELELYDHIDTCKVEYYQNVSDCYIAL</sequence>
<dbReference type="KEGG" id="vg:22921827"/>
<dbReference type="Gene3D" id="3.80.10.10">
    <property type="entry name" value="Ribonuclease Inhibitor"/>
    <property type="match status" value="1"/>
</dbReference>
<proteinExistence type="predicted"/>